<keyword evidence="1" id="KW-0472">Membrane</keyword>
<feature type="transmembrane region" description="Helical" evidence="1">
    <location>
        <begin position="38"/>
        <end position="56"/>
    </location>
</feature>
<sequence>MKFSYNNVVLFTILVGLIGIVFLSDIFKTKVLKGNEKLAKVFLYITVCIFIISRIMDHLCFESRSCYYGR</sequence>
<keyword evidence="1" id="KW-1133">Transmembrane helix</keyword>
<feature type="transmembrane region" description="Helical" evidence="1">
    <location>
        <begin position="6"/>
        <end position="26"/>
    </location>
</feature>
<dbReference type="AlphaFoldDB" id="A0A6C0ANE1"/>
<accession>A0A6C0ANE1</accession>
<evidence type="ECO:0000313" key="2">
    <source>
        <dbReference type="EMBL" id="QHS81329.1"/>
    </source>
</evidence>
<name>A0A6C0ANE1_9ZZZZ</name>
<proteinExistence type="predicted"/>
<organism evidence="2">
    <name type="scientific">viral metagenome</name>
    <dbReference type="NCBI Taxonomy" id="1070528"/>
    <lineage>
        <taxon>unclassified sequences</taxon>
        <taxon>metagenomes</taxon>
        <taxon>organismal metagenomes</taxon>
    </lineage>
</organism>
<protein>
    <submittedName>
        <fullName evidence="2">Uncharacterized protein</fullName>
    </submittedName>
</protein>
<dbReference type="EMBL" id="MN740734">
    <property type="protein sequence ID" value="QHS81329.1"/>
    <property type="molecule type" value="Genomic_DNA"/>
</dbReference>
<reference evidence="2" key="1">
    <citation type="journal article" date="2020" name="Nature">
        <title>Giant virus diversity and host interactions through global metagenomics.</title>
        <authorList>
            <person name="Schulz F."/>
            <person name="Roux S."/>
            <person name="Paez-Espino D."/>
            <person name="Jungbluth S."/>
            <person name="Walsh D.A."/>
            <person name="Denef V.J."/>
            <person name="McMahon K.D."/>
            <person name="Konstantinidis K.T."/>
            <person name="Eloe-Fadrosh E.A."/>
            <person name="Kyrpides N.C."/>
            <person name="Woyke T."/>
        </authorList>
    </citation>
    <scope>NUCLEOTIDE SEQUENCE</scope>
    <source>
        <strain evidence="2">GVMAG-S-1101161-73</strain>
    </source>
</reference>
<evidence type="ECO:0000256" key="1">
    <source>
        <dbReference type="SAM" id="Phobius"/>
    </source>
</evidence>
<keyword evidence="1" id="KW-0812">Transmembrane</keyword>